<sequence length="534" mass="58279">MQQKIDPFLVVAFILTTTELTLYSPTGESRVIKQGDPRVARLVHDLQPVMAVGGQLEVELGEKPEVLVTVQDVAEQKDHTNYYGQAEAQSNGVVKFFRIARSAVRKFFGKQTEPVVPVSVPEILEPTQGGVIPVPVTTQEEQHKEAIAEVMANAIPASSPKFSVPEGAEADDATGDTLVAVVGDTLIPNVEALAPQIKHAVKSNSTKGVQRLMERVATVAKKRGHSVEDLMKFMQIGDLPVNDNGDLVVFKALKTKNFGDRFDHRFKWADIHSGNVPQRLGSYVYMDESLVDPDRRQDCSNGLHIASRSYLSGFRGDVCVIALVRPEDVIAVPEYNHNKMRVCGYHIVAELTSQQYNKLLNNQTFTDDEEGQLLLGRIMEGKHIPVTNKVRITAQKGGGIQIEELDKDEQQPTTQPEMAPVPEKPVKAPKRKAVSLDNPWVPKAAPAARSKPQKPTAAPVDVKAVAQKAKTLNQGSQSEQAAALYSAVVDAKTKGAEKEAAQALLDFKKKAKKSWTVLGLASTTGEDLAELLAK</sequence>
<evidence type="ECO:0000313" key="2">
    <source>
        <dbReference type="EMBL" id="AHC56564.1"/>
    </source>
</evidence>
<feature type="region of interest" description="Disordered" evidence="1">
    <location>
        <begin position="404"/>
        <end position="433"/>
    </location>
</feature>
<protein>
    <recommendedName>
        <fullName evidence="4">RIIB-like protein</fullName>
    </recommendedName>
</protein>
<evidence type="ECO:0000256" key="1">
    <source>
        <dbReference type="SAM" id="MobiDB-lite"/>
    </source>
</evidence>
<reference evidence="2 3" key="1">
    <citation type="journal article" date="2014" name="Virol. J.">
        <title>First genome sequences of Achromobacter phages reveal new members of the N4 family.</title>
        <authorList>
            <person name="Wittmann J."/>
            <person name="Dreiseikelmann B."/>
            <person name="Rohde M."/>
            <person name="Meier-Kolthoff J.P."/>
            <person name="Bunk B."/>
            <person name="Rohde C."/>
        </authorList>
    </citation>
    <scope>NUCLEOTIDE SEQUENCE [LARGE SCALE GENOMIC DNA]</scope>
</reference>
<evidence type="ECO:0008006" key="4">
    <source>
        <dbReference type="Google" id="ProtNLM"/>
    </source>
</evidence>
<organism evidence="2 3">
    <name type="scientific">Achromobacter phage JWDelta</name>
    <dbReference type="NCBI Taxonomy" id="1416008"/>
    <lineage>
        <taxon>Viruses</taxon>
        <taxon>Duplodnaviria</taxon>
        <taxon>Heunggongvirae</taxon>
        <taxon>Uroviricota</taxon>
        <taxon>Caudoviricetes</taxon>
        <taxon>Schitoviridae</taxon>
        <taxon>Rothmandenesvirinae</taxon>
        <taxon>Jwalphavirus</taxon>
        <taxon>Jwalphavirus jwalpha</taxon>
    </lineage>
</organism>
<name>V9SHP1_9CAUD</name>
<evidence type="ECO:0000313" key="3">
    <source>
        <dbReference type="Proteomes" id="UP000018886"/>
    </source>
</evidence>
<proteinExistence type="predicted"/>
<dbReference type="Proteomes" id="UP000018886">
    <property type="component" value="Segment"/>
</dbReference>
<accession>V9SHP1</accession>
<gene>
    <name evidence="2" type="ORF">JJJA_0048</name>
</gene>
<dbReference type="EMBL" id="KF787094">
    <property type="protein sequence ID" value="AHC56564.1"/>
    <property type="molecule type" value="Genomic_DNA"/>
</dbReference>